<evidence type="ECO:0000256" key="6">
    <source>
        <dbReference type="ARBA" id="ARBA00023136"/>
    </source>
</evidence>
<evidence type="ECO:0000256" key="2">
    <source>
        <dbReference type="ARBA" id="ARBA00009810"/>
    </source>
</evidence>
<evidence type="ECO:0000256" key="5">
    <source>
        <dbReference type="ARBA" id="ARBA00022692"/>
    </source>
</evidence>
<keyword evidence="8 9" id="KW-0998">Cell outer membrane</keyword>
<dbReference type="eggNOG" id="COG4771">
    <property type="taxonomic scope" value="Bacteria"/>
</dbReference>
<dbReference type="Gene3D" id="2.170.130.10">
    <property type="entry name" value="TonB-dependent receptor, plug domain"/>
    <property type="match status" value="1"/>
</dbReference>
<dbReference type="Gene3D" id="2.40.170.20">
    <property type="entry name" value="TonB-dependent receptor, beta-barrel domain"/>
    <property type="match status" value="1"/>
</dbReference>
<evidence type="ECO:0000259" key="10">
    <source>
        <dbReference type="Pfam" id="PF07715"/>
    </source>
</evidence>
<dbReference type="InterPro" id="IPR036942">
    <property type="entry name" value="Beta-barrel_TonB_sf"/>
</dbReference>
<dbReference type="OrthoDB" id="183532at2"/>
<dbReference type="PANTHER" id="PTHR30069">
    <property type="entry name" value="TONB-DEPENDENT OUTER MEMBRANE RECEPTOR"/>
    <property type="match status" value="1"/>
</dbReference>
<dbReference type="SUPFAM" id="SSF56935">
    <property type="entry name" value="Porins"/>
    <property type="match status" value="1"/>
</dbReference>
<keyword evidence="4 9" id="KW-1134">Transmembrane beta strand</keyword>
<evidence type="ECO:0000313" key="11">
    <source>
        <dbReference type="EMBL" id="EGI78222.1"/>
    </source>
</evidence>
<gene>
    <name evidence="11" type="ORF">HGR_02833</name>
</gene>
<comment type="caution">
    <text evidence="11">The sequence shown here is derived from an EMBL/GenBank/DDBJ whole genome shotgun (WGS) entry which is preliminary data.</text>
</comment>
<keyword evidence="7 11" id="KW-0675">Receptor</keyword>
<evidence type="ECO:0000313" key="12">
    <source>
        <dbReference type="Proteomes" id="UP000016368"/>
    </source>
</evidence>
<organism evidence="11 12">
    <name type="scientific">Hylemonella gracilis ATCC 19624</name>
    <dbReference type="NCBI Taxonomy" id="887062"/>
    <lineage>
        <taxon>Bacteria</taxon>
        <taxon>Pseudomonadati</taxon>
        <taxon>Pseudomonadota</taxon>
        <taxon>Betaproteobacteria</taxon>
        <taxon>Burkholderiales</taxon>
        <taxon>Comamonadaceae</taxon>
        <taxon>Hylemonella</taxon>
    </lineage>
</organism>
<dbReference type="GO" id="GO:0009279">
    <property type="term" value="C:cell outer membrane"/>
    <property type="evidence" value="ECO:0007669"/>
    <property type="project" value="UniProtKB-SubCell"/>
</dbReference>
<evidence type="ECO:0000256" key="7">
    <source>
        <dbReference type="ARBA" id="ARBA00023170"/>
    </source>
</evidence>
<keyword evidence="12" id="KW-1185">Reference proteome</keyword>
<dbReference type="EMBL" id="AEGR01000029">
    <property type="protein sequence ID" value="EGI78222.1"/>
    <property type="molecule type" value="Genomic_DNA"/>
</dbReference>
<proteinExistence type="inferred from homology"/>
<dbReference type="PANTHER" id="PTHR30069:SF27">
    <property type="entry name" value="BLL4766 PROTEIN"/>
    <property type="match status" value="1"/>
</dbReference>
<reference evidence="11 12" key="1">
    <citation type="journal article" date="2011" name="EMBO J.">
        <title>Structural diversity of bacterial flagellar motors.</title>
        <authorList>
            <person name="Chen S."/>
            <person name="Beeby M."/>
            <person name="Murphy G.E."/>
            <person name="Leadbetter J.R."/>
            <person name="Hendrixson D.R."/>
            <person name="Briegel A."/>
            <person name="Li Z."/>
            <person name="Shi J."/>
            <person name="Tocheva E.I."/>
            <person name="Muller A."/>
            <person name="Dobro M.J."/>
            <person name="Jensen G.J."/>
        </authorList>
    </citation>
    <scope>NUCLEOTIDE SEQUENCE [LARGE SCALE GENOMIC DNA]</scope>
    <source>
        <strain evidence="11 12">ATCC 19624</strain>
    </source>
</reference>
<evidence type="ECO:0000256" key="4">
    <source>
        <dbReference type="ARBA" id="ARBA00022452"/>
    </source>
</evidence>
<dbReference type="Pfam" id="PF07715">
    <property type="entry name" value="Plug"/>
    <property type="match status" value="1"/>
</dbReference>
<dbReference type="InterPro" id="IPR012910">
    <property type="entry name" value="Plug_dom"/>
</dbReference>
<sequence>MLSERDYLEPQVPVVLTVSRLPQRLDEVPGAVTVIDRETLRASGARDVADLLRLVPGFSVSNSFEEGASAGSYHGLRSTFPNQMQLLVDGRSVYSLHLGGSVGPGLQTVALDDIERIEIFRGPNSATYGARAFKGSINIITRDLVDTQGVMVRLTRGVGGDGAGINDWGVRFGGVADSDPASIVGDQVSGLGFTGWRLSADRRLDDGLQGAGGPVEVRRVNARADAYVSQQDQLSFRAGQSWIESWIGEHYDFPGLHTRGMTTSYAQVDWNRNLDVNADLWIQFSHTDEQVLERERGTMPYPPQGSDGQGVLYDRSGRTSSTNLLAQQTRRLSPALRGVWGAELRRETSDSYALYATYQPYVEDFARLFGNVEWHFADDWLLNAGALIEHSSLVEENELAPRLMLNWNVGKTGSATHTLRAGVSRAFRPASMFEREADVRYHDPRTGQEVGYEYDAALGDPSRPERVDSAELGWLADAGTAFSFDLRVFQERVRGVIVDRRASKIGGQLARRGRVFTYVNGEDFDLQGAEAQLIWQPWRGAQLRYAHAQFTSDQVIGRSEQPVYRSHSLLFTQRLSRGWSFSLWDYYMDERIYPNNIEVAPPHSRVDMRVARTFNWGSGKDVRRQAELALTLQNIDGADADDVPEIRYQRRVFLTLELGY</sequence>
<name>F3KQ54_9BURK</name>
<comment type="subcellular location">
    <subcellularLocation>
        <location evidence="1 9">Cell outer membrane</location>
        <topology evidence="1 9">Multi-pass membrane protein</topology>
    </subcellularLocation>
</comment>
<dbReference type="GO" id="GO:0044718">
    <property type="term" value="P:siderophore transmembrane transport"/>
    <property type="evidence" value="ECO:0007669"/>
    <property type="project" value="TreeGrafter"/>
</dbReference>
<feature type="domain" description="TonB-dependent receptor plug" evidence="10">
    <location>
        <begin position="25"/>
        <end position="135"/>
    </location>
</feature>
<protein>
    <submittedName>
        <fullName evidence="11">TonB-dependent receptor</fullName>
    </submittedName>
</protein>
<dbReference type="STRING" id="887062.HGR_02833"/>
<keyword evidence="5 9" id="KW-0812">Transmembrane</keyword>
<dbReference type="AlphaFoldDB" id="F3KQ54"/>
<evidence type="ECO:0000256" key="1">
    <source>
        <dbReference type="ARBA" id="ARBA00004571"/>
    </source>
</evidence>
<dbReference type="PROSITE" id="PS52016">
    <property type="entry name" value="TONB_DEPENDENT_REC_3"/>
    <property type="match status" value="1"/>
</dbReference>
<dbReference type="InterPro" id="IPR039426">
    <property type="entry name" value="TonB-dep_rcpt-like"/>
</dbReference>
<evidence type="ECO:0000256" key="8">
    <source>
        <dbReference type="ARBA" id="ARBA00023237"/>
    </source>
</evidence>
<dbReference type="InterPro" id="IPR037066">
    <property type="entry name" value="Plug_dom_sf"/>
</dbReference>
<keyword evidence="3 9" id="KW-0813">Transport</keyword>
<keyword evidence="6 9" id="KW-0472">Membrane</keyword>
<accession>F3KQ54</accession>
<dbReference type="GO" id="GO:0015344">
    <property type="term" value="F:siderophore uptake transmembrane transporter activity"/>
    <property type="evidence" value="ECO:0007669"/>
    <property type="project" value="TreeGrafter"/>
</dbReference>
<evidence type="ECO:0000256" key="9">
    <source>
        <dbReference type="PROSITE-ProRule" id="PRU01360"/>
    </source>
</evidence>
<dbReference type="Proteomes" id="UP000016368">
    <property type="component" value="Unassembled WGS sequence"/>
</dbReference>
<evidence type="ECO:0000256" key="3">
    <source>
        <dbReference type="ARBA" id="ARBA00022448"/>
    </source>
</evidence>
<comment type="similarity">
    <text evidence="2 9">Belongs to the TonB-dependent receptor family.</text>
</comment>